<evidence type="ECO:0000256" key="7">
    <source>
        <dbReference type="ARBA" id="ARBA00023033"/>
    </source>
</evidence>
<comment type="similarity">
    <text evidence="2 8">Belongs to the cytochrome P450 family.</text>
</comment>
<dbReference type="PANTHER" id="PTHR47944:SF16">
    <property type="entry name" value="CYTOCHROME P450 FAMILY 1 SUBFAMILY A POLYPEPTIDE 1"/>
    <property type="match status" value="1"/>
</dbReference>
<gene>
    <name evidence="9" type="ORF">JCGZ_11353</name>
</gene>
<dbReference type="InterPro" id="IPR036396">
    <property type="entry name" value="Cyt_P450_sf"/>
</dbReference>
<evidence type="ECO:0000256" key="8">
    <source>
        <dbReference type="RuleBase" id="RU000461"/>
    </source>
</evidence>
<sequence length="87" mass="9506">MDSSIDYKGQDHELLPFGAGRRICPGISFGSAVVELALAQLLHSSDWELPAKVKAADIDNTEAFGISVHRTVHLHVIAKPRFPLSQK</sequence>
<evidence type="ECO:0000256" key="5">
    <source>
        <dbReference type="ARBA" id="ARBA00023002"/>
    </source>
</evidence>
<evidence type="ECO:0000313" key="9">
    <source>
        <dbReference type="EMBL" id="KDP30977.1"/>
    </source>
</evidence>
<keyword evidence="4 8" id="KW-0479">Metal-binding</keyword>
<dbReference type="EMBL" id="KK914632">
    <property type="protein sequence ID" value="KDP30977.1"/>
    <property type="molecule type" value="Genomic_DNA"/>
</dbReference>
<dbReference type="PROSITE" id="PS00086">
    <property type="entry name" value="CYTOCHROME_P450"/>
    <property type="match status" value="1"/>
</dbReference>
<dbReference type="SUPFAM" id="SSF48264">
    <property type="entry name" value="Cytochrome P450"/>
    <property type="match status" value="1"/>
</dbReference>
<evidence type="ECO:0000256" key="1">
    <source>
        <dbReference type="ARBA" id="ARBA00001971"/>
    </source>
</evidence>
<dbReference type="GO" id="GO:0004497">
    <property type="term" value="F:monooxygenase activity"/>
    <property type="evidence" value="ECO:0007669"/>
    <property type="project" value="UniProtKB-KW"/>
</dbReference>
<dbReference type="AlphaFoldDB" id="A0A067K4C1"/>
<dbReference type="Gene3D" id="1.10.630.10">
    <property type="entry name" value="Cytochrome P450"/>
    <property type="match status" value="1"/>
</dbReference>
<organism evidence="9 10">
    <name type="scientific">Jatropha curcas</name>
    <name type="common">Barbados nut</name>
    <dbReference type="NCBI Taxonomy" id="180498"/>
    <lineage>
        <taxon>Eukaryota</taxon>
        <taxon>Viridiplantae</taxon>
        <taxon>Streptophyta</taxon>
        <taxon>Embryophyta</taxon>
        <taxon>Tracheophyta</taxon>
        <taxon>Spermatophyta</taxon>
        <taxon>Magnoliopsida</taxon>
        <taxon>eudicotyledons</taxon>
        <taxon>Gunneridae</taxon>
        <taxon>Pentapetalae</taxon>
        <taxon>rosids</taxon>
        <taxon>fabids</taxon>
        <taxon>Malpighiales</taxon>
        <taxon>Euphorbiaceae</taxon>
        <taxon>Crotonoideae</taxon>
        <taxon>Jatropheae</taxon>
        <taxon>Jatropha</taxon>
    </lineage>
</organism>
<proteinExistence type="inferred from homology"/>
<dbReference type="GO" id="GO:0005506">
    <property type="term" value="F:iron ion binding"/>
    <property type="evidence" value="ECO:0007669"/>
    <property type="project" value="InterPro"/>
</dbReference>
<dbReference type="PANTHER" id="PTHR47944">
    <property type="entry name" value="CYTOCHROME P450 98A9"/>
    <property type="match status" value="1"/>
</dbReference>
<dbReference type="STRING" id="180498.A0A067K4C1"/>
<name>A0A067K4C1_JATCU</name>
<evidence type="ECO:0008006" key="11">
    <source>
        <dbReference type="Google" id="ProtNLM"/>
    </source>
</evidence>
<keyword evidence="5 8" id="KW-0560">Oxidoreductase</keyword>
<keyword evidence="10" id="KW-1185">Reference proteome</keyword>
<keyword evidence="3 8" id="KW-0349">Heme</keyword>
<evidence type="ECO:0000256" key="4">
    <source>
        <dbReference type="ARBA" id="ARBA00022723"/>
    </source>
</evidence>
<dbReference type="InterPro" id="IPR001128">
    <property type="entry name" value="Cyt_P450"/>
</dbReference>
<dbReference type="InterPro" id="IPR017972">
    <property type="entry name" value="Cyt_P450_CS"/>
</dbReference>
<evidence type="ECO:0000256" key="6">
    <source>
        <dbReference type="ARBA" id="ARBA00023004"/>
    </source>
</evidence>
<comment type="cofactor">
    <cofactor evidence="1">
        <name>heme</name>
        <dbReference type="ChEBI" id="CHEBI:30413"/>
    </cofactor>
</comment>
<evidence type="ECO:0000256" key="3">
    <source>
        <dbReference type="ARBA" id="ARBA00022617"/>
    </source>
</evidence>
<evidence type="ECO:0000313" key="10">
    <source>
        <dbReference type="Proteomes" id="UP000027138"/>
    </source>
</evidence>
<keyword evidence="6 8" id="KW-0408">Iron</keyword>
<protein>
    <recommendedName>
        <fullName evidence="11">Cytochrome P450</fullName>
    </recommendedName>
</protein>
<accession>A0A067K4C1</accession>
<dbReference type="GO" id="GO:0016705">
    <property type="term" value="F:oxidoreductase activity, acting on paired donors, with incorporation or reduction of molecular oxygen"/>
    <property type="evidence" value="ECO:0007669"/>
    <property type="project" value="InterPro"/>
</dbReference>
<keyword evidence="7 8" id="KW-0503">Monooxygenase</keyword>
<dbReference type="GO" id="GO:0020037">
    <property type="term" value="F:heme binding"/>
    <property type="evidence" value="ECO:0007669"/>
    <property type="project" value="InterPro"/>
</dbReference>
<dbReference type="Proteomes" id="UP000027138">
    <property type="component" value="Unassembled WGS sequence"/>
</dbReference>
<dbReference type="Pfam" id="PF00067">
    <property type="entry name" value="p450"/>
    <property type="match status" value="1"/>
</dbReference>
<dbReference type="OrthoDB" id="849969at2759"/>
<evidence type="ECO:0000256" key="2">
    <source>
        <dbReference type="ARBA" id="ARBA00010617"/>
    </source>
</evidence>
<reference evidence="9 10" key="1">
    <citation type="journal article" date="2014" name="PLoS ONE">
        <title>Global Analysis of Gene Expression Profiles in Physic Nut (Jatropha curcas L.) Seedlings Exposed to Salt Stress.</title>
        <authorList>
            <person name="Zhang L."/>
            <person name="Zhang C."/>
            <person name="Wu P."/>
            <person name="Chen Y."/>
            <person name="Li M."/>
            <person name="Jiang H."/>
            <person name="Wu G."/>
        </authorList>
    </citation>
    <scope>NUCLEOTIDE SEQUENCE [LARGE SCALE GENOMIC DNA]</scope>
    <source>
        <strain evidence="10">cv. GZQX0401</strain>
        <tissue evidence="9">Young leaves</tissue>
    </source>
</reference>